<dbReference type="RefSeq" id="WP_157741672.1">
    <property type="nucleotide sequence ID" value="NZ_JBHRWG010000004.1"/>
</dbReference>
<sequence length="172" mass="17113">MGVDQHRGVGTRDDGTPTGISVAVGAVLVVGAALLAALLFPPDELPGRALVVAIALGGFARFVPDLRAVGAVTVLGAMTFVGFLANEFGELVGAPASAWAYPAGFGFAAGLGAGYRRLRTYAAAPGPSPAPAPTASARTAQARAVQAPTAPARPFPPTVTPSDGEPGRRQAA</sequence>
<name>A0A1C3N728_9ACTN</name>
<dbReference type="AlphaFoldDB" id="A0A1C3N728"/>
<gene>
    <name evidence="3" type="ORF">GA0070620_3913</name>
</gene>
<feature type="transmembrane region" description="Helical" evidence="2">
    <location>
        <begin position="45"/>
        <end position="63"/>
    </location>
</feature>
<protein>
    <submittedName>
        <fullName evidence="3">Uncharacterized protein</fullName>
    </submittedName>
</protein>
<accession>A0A1C3N728</accession>
<evidence type="ECO:0000313" key="3">
    <source>
        <dbReference type="EMBL" id="SBV28370.1"/>
    </source>
</evidence>
<keyword evidence="2" id="KW-0812">Transmembrane</keyword>
<evidence type="ECO:0000256" key="2">
    <source>
        <dbReference type="SAM" id="Phobius"/>
    </source>
</evidence>
<organism evidence="3 4">
    <name type="scientific">Micromonospora krabiensis</name>
    <dbReference type="NCBI Taxonomy" id="307121"/>
    <lineage>
        <taxon>Bacteria</taxon>
        <taxon>Bacillati</taxon>
        <taxon>Actinomycetota</taxon>
        <taxon>Actinomycetes</taxon>
        <taxon>Micromonosporales</taxon>
        <taxon>Micromonosporaceae</taxon>
        <taxon>Micromonospora</taxon>
    </lineage>
</organism>
<evidence type="ECO:0000313" key="4">
    <source>
        <dbReference type="Proteomes" id="UP000199393"/>
    </source>
</evidence>
<feature type="transmembrane region" description="Helical" evidence="2">
    <location>
        <begin position="98"/>
        <end position="115"/>
    </location>
</feature>
<evidence type="ECO:0000256" key="1">
    <source>
        <dbReference type="SAM" id="MobiDB-lite"/>
    </source>
</evidence>
<feature type="transmembrane region" description="Helical" evidence="2">
    <location>
        <begin position="20"/>
        <end position="39"/>
    </location>
</feature>
<dbReference type="EMBL" id="LT598496">
    <property type="protein sequence ID" value="SBV28370.1"/>
    <property type="molecule type" value="Genomic_DNA"/>
</dbReference>
<reference evidence="4" key="1">
    <citation type="submission" date="2016-06" db="EMBL/GenBank/DDBJ databases">
        <authorList>
            <person name="Varghese N."/>
            <person name="Submissions Spin"/>
        </authorList>
    </citation>
    <scope>NUCLEOTIDE SEQUENCE [LARGE SCALE GENOMIC DNA]</scope>
    <source>
        <strain evidence="4">DSM 45344</strain>
    </source>
</reference>
<keyword evidence="2" id="KW-0472">Membrane</keyword>
<keyword evidence="4" id="KW-1185">Reference proteome</keyword>
<keyword evidence="2" id="KW-1133">Transmembrane helix</keyword>
<dbReference type="OrthoDB" id="3405207at2"/>
<feature type="transmembrane region" description="Helical" evidence="2">
    <location>
        <begin position="68"/>
        <end position="86"/>
    </location>
</feature>
<dbReference type="Proteomes" id="UP000199393">
    <property type="component" value="Chromosome I"/>
</dbReference>
<feature type="compositionally biased region" description="Low complexity" evidence="1">
    <location>
        <begin position="133"/>
        <end position="150"/>
    </location>
</feature>
<feature type="region of interest" description="Disordered" evidence="1">
    <location>
        <begin position="126"/>
        <end position="172"/>
    </location>
</feature>
<proteinExistence type="predicted"/>